<protein>
    <submittedName>
        <fullName evidence="2">Uncharacterized protein</fullName>
    </submittedName>
</protein>
<feature type="region of interest" description="Disordered" evidence="1">
    <location>
        <begin position="1"/>
        <end position="91"/>
    </location>
</feature>
<sequence>MEKGEPAFKPEWLKSSNGSTSSNASSNHLTGTSSHSNEHGAGISSRNRLPAAVGDRDRGLLSSARRSSSLNGKSRAYSSFGRSNRDREREKDLDLLDRESRSVLLDNGYNDRFDSLIASRSEKDSLRRSRSMVSGRPVDTWTKTVGTNSKNDVPSRGTMSNASFEKDFPSLGAEEKNGRLDVGRVSSPGISTPLQSIPLSVTAISGINSWNSVLAEVPKMVGSNGPQSAPTNQVPSTPSTSTGLNMAETVAQAPSRSRNAPQLSVETQRIEELTIRQCKQLIPVTPSTTKSLVSSSSDKLKNKGARVGDSTAALKAGQQLSSQPVSAVPRASVKADTVKLPQGGSFQVLNREKNGISPTAKEGSSVGKPVSPIGVHPSASVLSLKSPTNQKPRVEGKASALPSPQGPFGEKRSQAKDRHEFFNFIRNKTSNSSGAVPEAGGVSSSSSLVNSGKQSDFSGDNGKDADSVNFKCVENGDCSSEVADGSEQSECLLPDNEDAEPCLEPVDPEEEAFLRSLGWDQNAVVDALTKEEIDAFNMKYKERKKPSQPSENISPGVEVPAEQSAAM</sequence>
<feature type="region of interest" description="Disordered" evidence="1">
    <location>
        <begin position="540"/>
        <end position="567"/>
    </location>
</feature>
<feature type="compositionally biased region" description="Polar residues" evidence="1">
    <location>
        <begin position="141"/>
        <end position="163"/>
    </location>
</feature>
<feature type="region of interest" description="Disordered" evidence="1">
    <location>
        <begin position="124"/>
        <end position="164"/>
    </location>
</feature>
<dbReference type="PANTHER" id="PTHR34112">
    <property type="entry name" value="C-JUN-AMINO-TERMINAL KINASE-INTERACTING PROTEIN"/>
    <property type="match status" value="1"/>
</dbReference>
<feature type="region of interest" description="Disordered" evidence="1">
    <location>
        <begin position="481"/>
        <end position="503"/>
    </location>
</feature>
<dbReference type="AlphaFoldDB" id="A0A199V4Y7"/>
<feature type="region of interest" description="Disordered" evidence="1">
    <location>
        <begin position="426"/>
        <end position="465"/>
    </location>
</feature>
<proteinExistence type="predicted"/>
<organism evidence="2 3">
    <name type="scientific">Ananas comosus</name>
    <name type="common">Pineapple</name>
    <name type="synonym">Ananas ananas</name>
    <dbReference type="NCBI Taxonomy" id="4615"/>
    <lineage>
        <taxon>Eukaryota</taxon>
        <taxon>Viridiplantae</taxon>
        <taxon>Streptophyta</taxon>
        <taxon>Embryophyta</taxon>
        <taxon>Tracheophyta</taxon>
        <taxon>Spermatophyta</taxon>
        <taxon>Magnoliopsida</taxon>
        <taxon>Liliopsida</taxon>
        <taxon>Poales</taxon>
        <taxon>Bromeliaceae</taxon>
        <taxon>Bromelioideae</taxon>
        <taxon>Ananas</taxon>
    </lineage>
</organism>
<feature type="region of interest" description="Disordered" evidence="1">
    <location>
        <begin position="221"/>
        <end position="243"/>
    </location>
</feature>
<feature type="compositionally biased region" description="Low complexity" evidence="1">
    <location>
        <begin position="60"/>
        <end position="70"/>
    </location>
</feature>
<feature type="compositionally biased region" description="Low complexity" evidence="1">
    <location>
        <begin position="432"/>
        <end position="455"/>
    </location>
</feature>
<dbReference type="Gramene" id="Aco002651.1.mrna1">
    <property type="protein sequence ID" value="Aco002651.1.mrna1"/>
    <property type="gene ID" value="Aco002651.1.path1"/>
</dbReference>
<dbReference type="PANTHER" id="PTHR34112:SF13">
    <property type="entry name" value="OS04G0448200 PROTEIN"/>
    <property type="match status" value="1"/>
</dbReference>
<dbReference type="EMBL" id="LSRQ01003309">
    <property type="protein sequence ID" value="OAY71930.1"/>
    <property type="molecule type" value="Genomic_DNA"/>
</dbReference>
<dbReference type="STRING" id="4615.A0A199V4Y7"/>
<feature type="compositionally biased region" description="Basic and acidic residues" evidence="1">
    <location>
        <begin position="1"/>
        <end position="12"/>
    </location>
</feature>
<feature type="region of interest" description="Disordered" evidence="1">
    <location>
        <begin position="344"/>
        <end position="414"/>
    </location>
</feature>
<name>A0A199V4Y7_ANACO</name>
<reference evidence="2 3" key="1">
    <citation type="journal article" date="2016" name="DNA Res.">
        <title>The draft genome of MD-2 pineapple using hybrid error correction of long reads.</title>
        <authorList>
            <person name="Redwan R.M."/>
            <person name="Saidin A."/>
            <person name="Kumar S.V."/>
        </authorList>
    </citation>
    <scope>NUCLEOTIDE SEQUENCE [LARGE SCALE GENOMIC DNA]</scope>
    <source>
        <strain evidence="3">cv. MD2</strain>
        <tissue evidence="2">Leaf</tissue>
    </source>
</reference>
<feature type="compositionally biased region" description="Polar residues" evidence="1">
    <location>
        <begin position="380"/>
        <end position="391"/>
    </location>
</feature>
<evidence type="ECO:0000313" key="3">
    <source>
        <dbReference type="Proteomes" id="UP000092600"/>
    </source>
</evidence>
<accession>A0A199V4Y7</accession>
<comment type="caution">
    <text evidence="2">The sequence shown here is derived from an EMBL/GenBank/DDBJ whole genome shotgun (WGS) entry which is preliminary data.</text>
</comment>
<gene>
    <name evidence="2" type="ORF">ACMD2_15758</name>
</gene>
<dbReference type="Proteomes" id="UP000092600">
    <property type="component" value="Unassembled WGS sequence"/>
</dbReference>
<feature type="compositionally biased region" description="Polar residues" evidence="1">
    <location>
        <begin position="224"/>
        <end position="243"/>
    </location>
</feature>
<feature type="compositionally biased region" description="Low complexity" evidence="1">
    <location>
        <begin position="15"/>
        <end position="27"/>
    </location>
</feature>
<evidence type="ECO:0000256" key="1">
    <source>
        <dbReference type="SAM" id="MobiDB-lite"/>
    </source>
</evidence>
<evidence type="ECO:0000313" key="2">
    <source>
        <dbReference type="EMBL" id="OAY71930.1"/>
    </source>
</evidence>